<dbReference type="PANTHER" id="PTHR21505:SF12">
    <property type="entry name" value="MADF DOMAIN-CONTAINING PROTEIN-RELATED"/>
    <property type="match status" value="1"/>
</dbReference>
<dbReference type="SMART" id="SM00595">
    <property type="entry name" value="MADF"/>
    <property type="match status" value="1"/>
</dbReference>
<evidence type="ECO:0000313" key="2">
    <source>
        <dbReference type="EMBL" id="CAL1294481.1"/>
    </source>
</evidence>
<organism evidence="2 3">
    <name type="scientific">Larinioides sclopetarius</name>
    <dbReference type="NCBI Taxonomy" id="280406"/>
    <lineage>
        <taxon>Eukaryota</taxon>
        <taxon>Metazoa</taxon>
        <taxon>Ecdysozoa</taxon>
        <taxon>Arthropoda</taxon>
        <taxon>Chelicerata</taxon>
        <taxon>Arachnida</taxon>
        <taxon>Araneae</taxon>
        <taxon>Araneomorphae</taxon>
        <taxon>Entelegynae</taxon>
        <taxon>Araneoidea</taxon>
        <taxon>Araneidae</taxon>
        <taxon>Larinioides</taxon>
    </lineage>
</organism>
<dbReference type="PANTHER" id="PTHR21505">
    <property type="entry name" value="MADF DOMAIN-CONTAINING PROTEIN-RELATED"/>
    <property type="match status" value="1"/>
</dbReference>
<dbReference type="Pfam" id="PF10545">
    <property type="entry name" value="MADF_DNA_bdg"/>
    <property type="match status" value="1"/>
</dbReference>
<dbReference type="AlphaFoldDB" id="A0AAV2BE45"/>
<sequence>MVTLRLFYLLQKKGHMVTVSQFEKIECVGHIQKRMGNRLRKLKASFGKNKLSDKKTIGGKGRLTDVAIKKLTTYYGNAIRANAYVNEMRQAVWAHTASTDYEPKHWFCPKGSNSWCKYNVSVHNNKVKEFKHKNTFPEAVSQAIKPVFKELSNLKLLRKCLGDCKMRFSEPQTCQFVELLREHECLWNNSLDLYKNKKMRDRAIAAISTDMAIPGFGDREVRRKLKSLKSTYHLEVGKIQKSIKSGMSTENLYVPNMKWFSVMDEYLKNVSEKRHNR</sequence>
<dbReference type="InterPro" id="IPR049012">
    <property type="entry name" value="Mutator_transp_dom"/>
</dbReference>
<protein>
    <recommendedName>
        <fullName evidence="1">MADF domain-containing protein</fullName>
    </recommendedName>
</protein>
<comment type="caution">
    <text evidence="2">The sequence shown here is derived from an EMBL/GenBank/DDBJ whole genome shotgun (WGS) entry which is preliminary data.</text>
</comment>
<proteinExistence type="predicted"/>
<dbReference type="PROSITE" id="PS51029">
    <property type="entry name" value="MADF"/>
    <property type="match status" value="1"/>
</dbReference>
<dbReference type="Proteomes" id="UP001497382">
    <property type="component" value="Unassembled WGS sequence"/>
</dbReference>
<dbReference type="EMBL" id="CAXIEN010000347">
    <property type="protein sequence ID" value="CAL1294481.1"/>
    <property type="molecule type" value="Genomic_DNA"/>
</dbReference>
<reference evidence="2 3" key="1">
    <citation type="submission" date="2024-04" db="EMBL/GenBank/DDBJ databases">
        <authorList>
            <person name="Rising A."/>
            <person name="Reimegard J."/>
            <person name="Sonavane S."/>
            <person name="Akerstrom W."/>
            <person name="Nylinder S."/>
            <person name="Hedman E."/>
            <person name="Kallberg Y."/>
        </authorList>
    </citation>
    <scope>NUCLEOTIDE SEQUENCE [LARGE SCALE GENOMIC DNA]</scope>
</reference>
<evidence type="ECO:0000313" key="3">
    <source>
        <dbReference type="Proteomes" id="UP001497382"/>
    </source>
</evidence>
<dbReference type="Pfam" id="PF20700">
    <property type="entry name" value="Mutator"/>
    <property type="match status" value="1"/>
</dbReference>
<feature type="domain" description="MADF" evidence="1">
    <location>
        <begin position="175"/>
        <end position="265"/>
    </location>
</feature>
<evidence type="ECO:0000259" key="1">
    <source>
        <dbReference type="PROSITE" id="PS51029"/>
    </source>
</evidence>
<accession>A0AAV2BE45</accession>
<keyword evidence="3" id="KW-1185">Reference proteome</keyword>
<gene>
    <name evidence="2" type="ORF">LARSCL_LOCUS18732</name>
</gene>
<dbReference type="InterPro" id="IPR006578">
    <property type="entry name" value="MADF-dom"/>
</dbReference>
<name>A0AAV2BE45_9ARAC</name>